<evidence type="ECO:0000313" key="2">
    <source>
        <dbReference type="EMBL" id="KKF95409.1"/>
    </source>
</evidence>
<evidence type="ECO:0000256" key="1">
    <source>
        <dbReference type="SAM" id="MobiDB-lite"/>
    </source>
</evidence>
<protein>
    <submittedName>
        <fullName evidence="2">Uncharacterized protein</fullName>
    </submittedName>
</protein>
<evidence type="ECO:0000313" key="3">
    <source>
        <dbReference type="Proteomes" id="UP000034841"/>
    </source>
</evidence>
<keyword evidence="3" id="KW-1185">Reference proteome</keyword>
<accession>A0A0F8DHJ5</accession>
<organism evidence="2 3">
    <name type="scientific">Ceratocystis fimbriata f. sp. platani</name>
    <dbReference type="NCBI Taxonomy" id="88771"/>
    <lineage>
        <taxon>Eukaryota</taxon>
        <taxon>Fungi</taxon>
        <taxon>Dikarya</taxon>
        <taxon>Ascomycota</taxon>
        <taxon>Pezizomycotina</taxon>
        <taxon>Sordariomycetes</taxon>
        <taxon>Hypocreomycetidae</taxon>
        <taxon>Microascales</taxon>
        <taxon>Ceratocystidaceae</taxon>
        <taxon>Ceratocystis</taxon>
    </lineage>
</organism>
<feature type="compositionally biased region" description="Low complexity" evidence="1">
    <location>
        <begin position="9"/>
        <end position="33"/>
    </location>
</feature>
<gene>
    <name evidence="2" type="ORF">CFO_g2231</name>
</gene>
<dbReference type="AlphaFoldDB" id="A0A0F8DHJ5"/>
<dbReference type="EMBL" id="LBBL01000097">
    <property type="protein sequence ID" value="KKF95409.1"/>
    <property type="molecule type" value="Genomic_DNA"/>
</dbReference>
<dbReference type="Proteomes" id="UP000034841">
    <property type="component" value="Unassembled WGS sequence"/>
</dbReference>
<proteinExistence type="predicted"/>
<sequence>MDYYARARATGSPASTLSSSPSPSPHPRSASPTVLTNMRRFHSRPSSSSSLSSVSSNTSYKSAPAQPELSLDSDSSSGTYTARPRRSGSLLASPFAPPPHPASSSAPTLANSAMVSDDDSDDEEYIRFPNGAFTDPLPPTDYYYDSQPHHRAAAASTSSPSPSPGLSRSCSLSSAGSPGRASRASRLHMWHENSAAEEPEADSAALPLPVQAAGTFSGPGGGKTRDRRYSAGSKFTTRSSEAQKYYYGSGFASSITSASEYLSHYVSTEAKKGSKSPKRVRFSLPA</sequence>
<feature type="region of interest" description="Disordered" evidence="1">
    <location>
        <begin position="1"/>
        <end position="235"/>
    </location>
</feature>
<feature type="compositionally biased region" description="Low complexity" evidence="1">
    <location>
        <begin position="44"/>
        <end position="62"/>
    </location>
</feature>
<name>A0A0F8DHJ5_CERFI</name>
<comment type="caution">
    <text evidence="2">The sequence shown here is derived from an EMBL/GenBank/DDBJ whole genome shotgun (WGS) entry which is preliminary data.</text>
</comment>
<feature type="compositionally biased region" description="Low complexity" evidence="1">
    <location>
        <begin position="153"/>
        <end position="182"/>
    </location>
</feature>
<reference evidence="2 3" key="1">
    <citation type="submission" date="2015-04" db="EMBL/GenBank/DDBJ databases">
        <title>Genome sequence of Ceratocystis platani, a major pathogen of plane trees.</title>
        <authorList>
            <person name="Belbahri L."/>
        </authorList>
    </citation>
    <scope>NUCLEOTIDE SEQUENCE [LARGE SCALE GENOMIC DNA]</scope>
    <source>
        <strain evidence="2 3">CFO</strain>
    </source>
</reference>